<evidence type="ECO:0000313" key="3">
    <source>
        <dbReference type="Proteomes" id="UP000001194"/>
    </source>
</evidence>
<accession>B0CWD9</accession>
<organism evidence="3">
    <name type="scientific">Laccaria bicolor (strain S238N-H82 / ATCC MYA-4686)</name>
    <name type="common">Bicoloured deceiver</name>
    <name type="synonym">Laccaria laccata var. bicolor</name>
    <dbReference type="NCBI Taxonomy" id="486041"/>
    <lineage>
        <taxon>Eukaryota</taxon>
        <taxon>Fungi</taxon>
        <taxon>Dikarya</taxon>
        <taxon>Basidiomycota</taxon>
        <taxon>Agaricomycotina</taxon>
        <taxon>Agaricomycetes</taxon>
        <taxon>Agaricomycetidae</taxon>
        <taxon>Agaricales</taxon>
        <taxon>Agaricineae</taxon>
        <taxon>Hydnangiaceae</taxon>
        <taxon>Laccaria</taxon>
    </lineage>
</organism>
<dbReference type="RefSeq" id="XP_001875549.1">
    <property type="nucleotide sequence ID" value="XM_001875514.1"/>
</dbReference>
<dbReference type="OrthoDB" id="3070594at2759"/>
<name>B0CWD9_LACBS</name>
<dbReference type="AlphaFoldDB" id="B0CWD9"/>
<dbReference type="InParanoid" id="B0CWD9"/>
<dbReference type="KEGG" id="lbc:LACBIDRAFT_322465"/>
<dbReference type="GeneID" id="6071809"/>
<gene>
    <name evidence="2" type="ORF">LACBIDRAFT_322465</name>
</gene>
<evidence type="ECO:0000313" key="2">
    <source>
        <dbReference type="EMBL" id="EDR13051.1"/>
    </source>
</evidence>
<proteinExistence type="predicted"/>
<protein>
    <submittedName>
        <fullName evidence="2">Predicted protein</fullName>
    </submittedName>
</protein>
<dbReference type="HOGENOM" id="CLU_1151947_0_0_1"/>
<keyword evidence="3" id="KW-1185">Reference proteome</keyword>
<reference evidence="2 3" key="1">
    <citation type="journal article" date="2008" name="Nature">
        <title>The genome of Laccaria bicolor provides insights into mycorrhizal symbiosis.</title>
        <authorList>
            <person name="Martin F."/>
            <person name="Aerts A."/>
            <person name="Ahren D."/>
            <person name="Brun A."/>
            <person name="Danchin E.G.J."/>
            <person name="Duchaussoy F."/>
            <person name="Gibon J."/>
            <person name="Kohler A."/>
            <person name="Lindquist E."/>
            <person name="Pereda V."/>
            <person name="Salamov A."/>
            <person name="Shapiro H.J."/>
            <person name="Wuyts J."/>
            <person name="Blaudez D."/>
            <person name="Buee M."/>
            <person name="Brokstein P."/>
            <person name="Canbaeck B."/>
            <person name="Cohen D."/>
            <person name="Courty P.E."/>
            <person name="Coutinho P.M."/>
            <person name="Delaruelle C."/>
            <person name="Detter J.C."/>
            <person name="Deveau A."/>
            <person name="DiFazio S."/>
            <person name="Duplessis S."/>
            <person name="Fraissinet-Tachet L."/>
            <person name="Lucic E."/>
            <person name="Frey-Klett P."/>
            <person name="Fourrey C."/>
            <person name="Feussner I."/>
            <person name="Gay G."/>
            <person name="Grimwood J."/>
            <person name="Hoegger P.J."/>
            <person name="Jain P."/>
            <person name="Kilaru S."/>
            <person name="Labbe J."/>
            <person name="Lin Y.C."/>
            <person name="Legue V."/>
            <person name="Le Tacon F."/>
            <person name="Marmeisse R."/>
            <person name="Melayah D."/>
            <person name="Montanini B."/>
            <person name="Muratet M."/>
            <person name="Nehls U."/>
            <person name="Niculita-Hirzel H."/>
            <person name="Oudot-Le Secq M.P."/>
            <person name="Peter M."/>
            <person name="Quesneville H."/>
            <person name="Rajashekar B."/>
            <person name="Reich M."/>
            <person name="Rouhier N."/>
            <person name="Schmutz J."/>
            <person name="Yin T."/>
            <person name="Chalot M."/>
            <person name="Henrissat B."/>
            <person name="Kuees U."/>
            <person name="Lucas S."/>
            <person name="Van de Peer Y."/>
            <person name="Podila G.K."/>
            <person name="Polle A."/>
            <person name="Pukkila P.J."/>
            <person name="Richardson P.M."/>
            <person name="Rouze P."/>
            <person name="Sanders I.R."/>
            <person name="Stajich J.E."/>
            <person name="Tunlid A."/>
            <person name="Tuskan G."/>
            <person name="Grigoriev I.V."/>
        </authorList>
    </citation>
    <scope>NUCLEOTIDE SEQUENCE [LARGE SCALE GENOMIC DNA]</scope>
    <source>
        <strain evidence="3">S238N-H82 / ATCC MYA-4686</strain>
    </source>
</reference>
<sequence>MKTWAASRHEYLDAMLLRPDEKIYHLNIEHSPSGKITPLRENTCNDGNTHSEAQAGSPDWIASTMPKSESMPTEFQCIKLIWLVVWPWALKLIGSTHIISDDTGLVLKYSNCYISDHNQQWWFQRKSATSWENQEPGRGERPVDLTKTSTMNKQADHDNFLNVSPVWQALLGVQSLGKYYEPSFTICQARNSKMETRGWKLVGRGNEEGILAGGSMETLQQQNAWQGCCGSREKLRSHHAW</sequence>
<feature type="compositionally biased region" description="Polar residues" evidence="1">
    <location>
        <begin position="45"/>
        <end position="54"/>
    </location>
</feature>
<evidence type="ECO:0000256" key="1">
    <source>
        <dbReference type="SAM" id="MobiDB-lite"/>
    </source>
</evidence>
<feature type="region of interest" description="Disordered" evidence="1">
    <location>
        <begin position="45"/>
        <end position="64"/>
    </location>
</feature>
<dbReference type="Proteomes" id="UP000001194">
    <property type="component" value="Unassembled WGS sequence"/>
</dbReference>
<dbReference type="EMBL" id="DS547093">
    <property type="protein sequence ID" value="EDR13051.1"/>
    <property type="molecule type" value="Genomic_DNA"/>
</dbReference>